<name>A0ABQ2SI63_9DEIO</name>
<proteinExistence type="predicted"/>
<keyword evidence="2" id="KW-1185">Reference proteome</keyword>
<reference evidence="2" key="1">
    <citation type="journal article" date="2019" name="Int. J. Syst. Evol. Microbiol.">
        <title>The Global Catalogue of Microorganisms (GCM) 10K type strain sequencing project: providing services to taxonomists for standard genome sequencing and annotation.</title>
        <authorList>
            <consortium name="The Broad Institute Genomics Platform"/>
            <consortium name="The Broad Institute Genome Sequencing Center for Infectious Disease"/>
            <person name="Wu L."/>
            <person name="Ma J."/>
        </authorList>
    </citation>
    <scope>NUCLEOTIDE SEQUENCE [LARGE SCALE GENOMIC DNA]</scope>
    <source>
        <strain evidence="2">JCM 31406</strain>
    </source>
</reference>
<dbReference type="Proteomes" id="UP000620633">
    <property type="component" value="Unassembled WGS sequence"/>
</dbReference>
<protein>
    <submittedName>
        <fullName evidence="1">Uncharacterized protein</fullName>
    </submittedName>
</protein>
<gene>
    <name evidence="1" type="ORF">GCM10008961_18350</name>
</gene>
<evidence type="ECO:0000313" key="1">
    <source>
        <dbReference type="EMBL" id="GGS27100.1"/>
    </source>
</evidence>
<dbReference type="EMBL" id="BMQO01000006">
    <property type="protein sequence ID" value="GGS27100.1"/>
    <property type="molecule type" value="Genomic_DNA"/>
</dbReference>
<evidence type="ECO:0000313" key="2">
    <source>
        <dbReference type="Proteomes" id="UP000620633"/>
    </source>
</evidence>
<accession>A0ABQ2SI63</accession>
<sequence length="89" mass="9733">MTPEQVNGESVPGRGVMGFRVAGLGGRGTRTGPQLQRAFMFLTGGPRGGSRSFFVRLDACHHVGMMASRFNVRFRVWGAARRSRWGVHG</sequence>
<organism evidence="1 2">
    <name type="scientific">Deinococcus knuensis</name>
    <dbReference type="NCBI Taxonomy" id="1837380"/>
    <lineage>
        <taxon>Bacteria</taxon>
        <taxon>Thermotogati</taxon>
        <taxon>Deinococcota</taxon>
        <taxon>Deinococci</taxon>
        <taxon>Deinococcales</taxon>
        <taxon>Deinococcaceae</taxon>
        <taxon>Deinococcus</taxon>
    </lineage>
</organism>
<comment type="caution">
    <text evidence="1">The sequence shown here is derived from an EMBL/GenBank/DDBJ whole genome shotgun (WGS) entry which is preliminary data.</text>
</comment>